<keyword evidence="4 5" id="KW-0472">Membrane</keyword>
<feature type="transmembrane region" description="Helical" evidence="5">
    <location>
        <begin position="105"/>
        <end position="121"/>
    </location>
</feature>
<keyword evidence="3 5" id="KW-1133">Transmembrane helix</keyword>
<dbReference type="PANTHER" id="PTHR37422">
    <property type="entry name" value="TEICHURONIC ACID BIOSYNTHESIS PROTEIN TUAE"/>
    <property type="match status" value="1"/>
</dbReference>
<feature type="transmembrane region" description="Helical" evidence="5">
    <location>
        <begin position="7"/>
        <end position="26"/>
    </location>
</feature>
<feature type="domain" description="O-antigen ligase-related" evidence="6">
    <location>
        <begin position="239"/>
        <end position="385"/>
    </location>
</feature>
<feature type="transmembrane region" description="Helical" evidence="5">
    <location>
        <begin position="202"/>
        <end position="223"/>
    </location>
</feature>
<evidence type="ECO:0000256" key="5">
    <source>
        <dbReference type="SAM" id="Phobius"/>
    </source>
</evidence>
<dbReference type="GO" id="GO:0016874">
    <property type="term" value="F:ligase activity"/>
    <property type="evidence" value="ECO:0007669"/>
    <property type="project" value="UniProtKB-KW"/>
</dbReference>
<feature type="transmembrane region" description="Helical" evidence="5">
    <location>
        <begin position="133"/>
        <end position="151"/>
    </location>
</feature>
<gene>
    <name evidence="7" type="ORF">GCM10022389_22290</name>
</gene>
<comment type="subcellular location">
    <subcellularLocation>
        <location evidence="1">Membrane</location>
        <topology evidence="1">Multi-pass membrane protein</topology>
    </subcellularLocation>
</comment>
<feature type="transmembrane region" description="Helical" evidence="5">
    <location>
        <begin position="80"/>
        <end position="98"/>
    </location>
</feature>
<reference evidence="8" key="1">
    <citation type="journal article" date="2019" name="Int. J. Syst. Evol. Microbiol.">
        <title>The Global Catalogue of Microorganisms (GCM) 10K type strain sequencing project: providing services to taxonomists for standard genome sequencing and annotation.</title>
        <authorList>
            <consortium name="The Broad Institute Genomics Platform"/>
            <consortium name="The Broad Institute Genome Sequencing Center for Infectious Disease"/>
            <person name="Wu L."/>
            <person name="Ma J."/>
        </authorList>
    </citation>
    <scope>NUCLEOTIDE SEQUENCE [LARGE SCALE GENOMIC DNA]</scope>
    <source>
        <strain evidence="8">JCM 17069</strain>
    </source>
</reference>
<dbReference type="PANTHER" id="PTHR37422:SF17">
    <property type="entry name" value="O-ANTIGEN LIGASE"/>
    <property type="match status" value="1"/>
</dbReference>
<comment type="caution">
    <text evidence="7">The sequence shown here is derived from an EMBL/GenBank/DDBJ whole genome shotgun (WGS) entry which is preliminary data.</text>
</comment>
<name>A0ABP7VXD2_9FLAO</name>
<feature type="transmembrane region" description="Helical" evidence="5">
    <location>
        <begin position="378"/>
        <end position="396"/>
    </location>
</feature>
<feature type="transmembrane region" description="Helical" evidence="5">
    <location>
        <begin position="163"/>
        <end position="182"/>
    </location>
</feature>
<keyword evidence="7" id="KW-0436">Ligase</keyword>
<dbReference type="InterPro" id="IPR051533">
    <property type="entry name" value="WaaL-like"/>
</dbReference>
<evidence type="ECO:0000256" key="2">
    <source>
        <dbReference type="ARBA" id="ARBA00022692"/>
    </source>
</evidence>
<feature type="transmembrane region" description="Helical" evidence="5">
    <location>
        <begin position="32"/>
        <end position="48"/>
    </location>
</feature>
<organism evidence="7 8">
    <name type="scientific">Flavobacterium cheonanense</name>
    <dbReference type="NCBI Taxonomy" id="706183"/>
    <lineage>
        <taxon>Bacteria</taxon>
        <taxon>Pseudomonadati</taxon>
        <taxon>Bacteroidota</taxon>
        <taxon>Flavobacteriia</taxon>
        <taxon>Flavobacteriales</taxon>
        <taxon>Flavobacteriaceae</taxon>
        <taxon>Flavobacterium</taxon>
    </lineage>
</organism>
<evidence type="ECO:0000259" key="6">
    <source>
        <dbReference type="Pfam" id="PF04932"/>
    </source>
</evidence>
<evidence type="ECO:0000256" key="1">
    <source>
        <dbReference type="ARBA" id="ARBA00004141"/>
    </source>
</evidence>
<dbReference type="InterPro" id="IPR007016">
    <property type="entry name" value="O-antigen_ligase-rel_domated"/>
</dbReference>
<evidence type="ECO:0000313" key="7">
    <source>
        <dbReference type="EMBL" id="GAA4076010.1"/>
    </source>
</evidence>
<evidence type="ECO:0000256" key="3">
    <source>
        <dbReference type="ARBA" id="ARBA00022989"/>
    </source>
</evidence>
<feature type="transmembrane region" description="Helical" evidence="5">
    <location>
        <begin position="230"/>
        <end position="247"/>
    </location>
</feature>
<dbReference type="EMBL" id="BAABCT010000006">
    <property type="protein sequence ID" value="GAA4076010.1"/>
    <property type="molecule type" value="Genomic_DNA"/>
</dbReference>
<accession>A0ABP7VXD2</accession>
<feature type="transmembrane region" description="Helical" evidence="5">
    <location>
        <begin position="55"/>
        <end position="74"/>
    </location>
</feature>
<evidence type="ECO:0000313" key="8">
    <source>
        <dbReference type="Proteomes" id="UP001500367"/>
    </source>
</evidence>
<protein>
    <submittedName>
        <fullName evidence="7">O-antigen ligase family protein</fullName>
    </submittedName>
</protein>
<dbReference type="Pfam" id="PF04932">
    <property type="entry name" value="Wzy_C"/>
    <property type="match status" value="1"/>
</dbReference>
<dbReference type="RefSeq" id="WP_344816786.1">
    <property type="nucleotide sequence ID" value="NZ_BAABCT010000006.1"/>
</dbReference>
<proteinExistence type="predicted"/>
<keyword evidence="8" id="KW-1185">Reference proteome</keyword>
<dbReference type="Proteomes" id="UP001500367">
    <property type="component" value="Unassembled WGS sequence"/>
</dbReference>
<keyword evidence="2 5" id="KW-0812">Transmembrane</keyword>
<sequence>MQNKDKNYIWLVVIHIFLGVLIYLTPIIVSQIYGYLIILAGVIILIKSQNKKNEVLYICAYIVGSEVFLRMTYGNPSHEFAKYSVFIFLLFGIVYSGFSKYALPYWFFLLILIPGVIIANETLDLNVEFRKKIIFNLSGPICLGLATIYTFGKRISMNEMGNILLMMGLPIISTAAYVNLYAPNIKEVLTGTGSNEFLSGGFGPNQVATIFGLGMFIFFTRLILYSRTKIMFVINIVIAFYISYRGFLTFSRGGMLTGFGMIAVFIFFMYINSAYRGRVKLNYLIVIIIAAMSVTWIYTSEQTGGLINKRYANKNAHGIEKSDVLTGRGTLAEDEIEMFLENPFFGVGVAKGTDIRTEKMGYVAASHDEITRMLAEHGSLGIIGLMILFFTPIIYFLGNKQNLYLFCFLVFWFLTINHAAMRTASPSFIYALSMLKVRFDDEEVALYRK</sequence>
<feature type="transmembrane region" description="Helical" evidence="5">
    <location>
        <begin position="283"/>
        <end position="299"/>
    </location>
</feature>
<feature type="transmembrane region" description="Helical" evidence="5">
    <location>
        <begin position="253"/>
        <end position="271"/>
    </location>
</feature>
<feature type="transmembrane region" description="Helical" evidence="5">
    <location>
        <begin position="403"/>
        <end position="421"/>
    </location>
</feature>
<evidence type="ECO:0000256" key="4">
    <source>
        <dbReference type="ARBA" id="ARBA00023136"/>
    </source>
</evidence>